<dbReference type="GeneID" id="28935609"/>
<evidence type="ECO:0000313" key="14">
    <source>
        <dbReference type="EMBL" id="KTW30333.1"/>
    </source>
</evidence>
<evidence type="ECO:0000256" key="8">
    <source>
        <dbReference type="ARBA" id="ARBA00022946"/>
    </source>
</evidence>
<evidence type="ECO:0000256" key="3">
    <source>
        <dbReference type="ARBA" id="ARBA00013163"/>
    </source>
</evidence>
<keyword evidence="15" id="KW-1185">Reference proteome</keyword>
<dbReference type="InterPro" id="IPR004154">
    <property type="entry name" value="Anticodon-bd"/>
</dbReference>
<sequence>MLSYIWNSSSYKDIKVILYIKTKFLWINKTTRGLKTQVKRLNISNSDDNQVIGRFDGLFMTSDISPGSIFMLPHGTRIYNRLLEFMRIYSRIYGYEEVRSPMIYKKTLWEKSGHLENYKNEMFQVKGRGTTENDKKGSYCFQDEEYGLKPMNCPGHCLMYSSMERSYRDLPIRYADFGTLHRGLTRLRQFHQDDAHIFCRRSQVFDEISSILNMIKTIYSIFKLFSYEYFLSTRPPKFIGTLEDWEEAEKALKQALDATKQPWSYNDGDGAFYGPKIDLLVADKIGKKHQMATIQLDFQLPLRFQLKYRSPFKDNTDNISKDISVMKTPVIIHRAIFGSIERMMALLLEYTSGRLPFWLSPCQAIIIPVGKNNIEYANDVYYQISGLESDKNTIQSMYKRRFYVDLDLSQKTLAKMVRNALGKAYNFIIIVGNRELETKTVSIRSRDNEKQEIMQPKEVYNMFLKLESSYE</sequence>
<evidence type="ECO:0000256" key="4">
    <source>
        <dbReference type="ARBA" id="ARBA00022598"/>
    </source>
</evidence>
<reference evidence="15" key="1">
    <citation type="journal article" date="2016" name="Nat. Commun.">
        <title>Genome analysis of three Pneumocystis species reveals adaptation mechanisms to life exclusively in mammalian hosts.</title>
        <authorList>
            <person name="Ma L."/>
            <person name="Chen Z."/>
            <person name="Huang D.W."/>
            <person name="Kutty G."/>
            <person name="Ishihara M."/>
            <person name="Wang H."/>
            <person name="Abouelleil A."/>
            <person name="Bishop L."/>
            <person name="Davey E."/>
            <person name="Deng R."/>
            <person name="Deng X."/>
            <person name="Fan L."/>
            <person name="Fantoni G."/>
            <person name="Fitzgerald M."/>
            <person name="Gogineni E."/>
            <person name="Goldberg J.M."/>
            <person name="Handley G."/>
            <person name="Hu X."/>
            <person name="Huber C."/>
            <person name="Jiao X."/>
            <person name="Jones K."/>
            <person name="Levin J.Z."/>
            <person name="Liu Y."/>
            <person name="Macdonald P."/>
            <person name="Melnikov A."/>
            <person name="Raley C."/>
            <person name="Sassi M."/>
            <person name="Sherman B.T."/>
            <person name="Song X."/>
            <person name="Sykes S."/>
            <person name="Tran B."/>
            <person name="Walsh L."/>
            <person name="Xia Y."/>
            <person name="Yang J."/>
            <person name="Young S."/>
            <person name="Zeng Q."/>
            <person name="Zheng X."/>
            <person name="Stephens R."/>
            <person name="Nusbaum C."/>
            <person name="Birren B.W."/>
            <person name="Azadi P."/>
            <person name="Lempicki R.A."/>
            <person name="Cuomo C.A."/>
            <person name="Kovacs J.A."/>
        </authorList>
    </citation>
    <scope>NUCLEOTIDE SEQUENCE [LARGE SCALE GENOMIC DNA]</scope>
    <source>
        <strain evidence="15">B80</strain>
    </source>
</reference>
<comment type="similarity">
    <text evidence="2">Belongs to the class-II aminoacyl-tRNA synthetase family.</text>
</comment>
<evidence type="ECO:0000259" key="13">
    <source>
        <dbReference type="PROSITE" id="PS50862"/>
    </source>
</evidence>
<dbReference type="Gene3D" id="3.30.930.10">
    <property type="entry name" value="Bira Bifunctional Protein, Domain 2"/>
    <property type="match status" value="1"/>
</dbReference>
<evidence type="ECO:0000256" key="7">
    <source>
        <dbReference type="ARBA" id="ARBA00022917"/>
    </source>
</evidence>
<dbReference type="InterPro" id="IPR002320">
    <property type="entry name" value="Thr-tRNA-ligase_IIa"/>
</dbReference>
<dbReference type="PANTHER" id="PTHR11451">
    <property type="entry name" value="THREONINE-TRNA LIGASE"/>
    <property type="match status" value="1"/>
</dbReference>
<proteinExistence type="inferred from homology"/>
<dbReference type="InterPro" id="IPR002314">
    <property type="entry name" value="aa-tRNA-synt_IIb"/>
</dbReference>
<evidence type="ECO:0000256" key="12">
    <source>
        <dbReference type="ARBA" id="ARBA00049515"/>
    </source>
</evidence>
<dbReference type="EMBL" id="LFVZ01000003">
    <property type="protein sequence ID" value="KTW30333.1"/>
    <property type="molecule type" value="Genomic_DNA"/>
</dbReference>
<evidence type="ECO:0000256" key="10">
    <source>
        <dbReference type="ARBA" id="ARBA00023146"/>
    </source>
</evidence>
<evidence type="ECO:0000256" key="2">
    <source>
        <dbReference type="ARBA" id="ARBA00008226"/>
    </source>
</evidence>
<evidence type="ECO:0000256" key="6">
    <source>
        <dbReference type="ARBA" id="ARBA00022840"/>
    </source>
</evidence>
<evidence type="ECO:0000256" key="9">
    <source>
        <dbReference type="ARBA" id="ARBA00023128"/>
    </source>
</evidence>
<accession>A0A0W4ZPP8</accession>
<dbReference type="EC" id="6.1.1.3" evidence="3"/>
<dbReference type="Proteomes" id="UP000054454">
    <property type="component" value="Unassembled WGS sequence"/>
</dbReference>
<keyword evidence="8" id="KW-0809">Transit peptide</keyword>
<dbReference type="GO" id="GO:0004829">
    <property type="term" value="F:threonine-tRNA ligase activity"/>
    <property type="evidence" value="ECO:0007669"/>
    <property type="project" value="UniProtKB-EC"/>
</dbReference>
<dbReference type="VEuPathDB" id="FungiDB:T552_00806"/>
<gene>
    <name evidence="14" type="ORF">T552_00806</name>
</gene>
<dbReference type="InterPro" id="IPR036621">
    <property type="entry name" value="Anticodon-bd_dom_sf"/>
</dbReference>
<dbReference type="RefSeq" id="XP_018227124.1">
    <property type="nucleotide sequence ID" value="XM_018369407.1"/>
</dbReference>
<dbReference type="InterPro" id="IPR045864">
    <property type="entry name" value="aa-tRNA-synth_II/BPL/LPL"/>
</dbReference>
<dbReference type="AlphaFoldDB" id="A0A0W4ZPP8"/>
<keyword evidence="10" id="KW-0030">Aminoacyl-tRNA synthetase</keyword>
<evidence type="ECO:0000256" key="1">
    <source>
        <dbReference type="ARBA" id="ARBA00004305"/>
    </source>
</evidence>
<protein>
    <recommendedName>
        <fullName evidence="3">threonine--tRNA ligase</fullName>
        <ecNumber evidence="3">6.1.1.3</ecNumber>
    </recommendedName>
    <alternativeName>
        <fullName evidence="11">Threonyl-tRNA synthetase</fullName>
    </alternativeName>
</protein>
<dbReference type="InterPro" id="IPR033728">
    <property type="entry name" value="ThrRS_core"/>
</dbReference>
<comment type="subcellular location">
    <subcellularLocation>
        <location evidence="1">Mitochondrion matrix</location>
    </subcellularLocation>
</comment>
<name>A0A0W4ZPP8_PNEC8</name>
<dbReference type="PANTHER" id="PTHR11451:SF50">
    <property type="entry name" value="THREONINE--TRNA LIGASE, MITOCHONDRIAL"/>
    <property type="match status" value="1"/>
</dbReference>
<organism evidence="14 15">
    <name type="scientific">Pneumocystis carinii (strain B80)</name>
    <name type="common">Rat pneumocystis pneumonia agent</name>
    <name type="synonym">Pneumocystis carinii f. sp. carinii</name>
    <dbReference type="NCBI Taxonomy" id="1408658"/>
    <lineage>
        <taxon>Eukaryota</taxon>
        <taxon>Fungi</taxon>
        <taxon>Dikarya</taxon>
        <taxon>Ascomycota</taxon>
        <taxon>Taphrinomycotina</taxon>
        <taxon>Pneumocystomycetes</taxon>
        <taxon>Pneumocystaceae</taxon>
        <taxon>Pneumocystis</taxon>
    </lineage>
</organism>
<dbReference type="OrthoDB" id="5423599at2759"/>
<keyword evidence="4 14" id="KW-0436">Ligase</keyword>
<keyword evidence="9" id="KW-0496">Mitochondrion</keyword>
<dbReference type="Pfam" id="PF00587">
    <property type="entry name" value="tRNA-synt_2b"/>
    <property type="match status" value="1"/>
</dbReference>
<dbReference type="GO" id="GO:0070159">
    <property type="term" value="P:mitochondrial threonyl-tRNA aminoacylation"/>
    <property type="evidence" value="ECO:0007669"/>
    <property type="project" value="EnsemblFungi"/>
</dbReference>
<dbReference type="SUPFAM" id="SSF52954">
    <property type="entry name" value="Class II aaRS ABD-related"/>
    <property type="match status" value="1"/>
</dbReference>
<dbReference type="InterPro" id="IPR006195">
    <property type="entry name" value="aa-tRNA-synth_II"/>
</dbReference>
<dbReference type="CDD" id="cd00771">
    <property type="entry name" value="ThrRS_core"/>
    <property type="match status" value="1"/>
</dbReference>
<dbReference type="PROSITE" id="PS50862">
    <property type="entry name" value="AA_TRNA_LIGASE_II"/>
    <property type="match status" value="1"/>
</dbReference>
<dbReference type="Pfam" id="PF03129">
    <property type="entry name" value="HGTP_anticodon"/>
    <property type="match status" value="1"/>
</dbReference>
<comment type="caution">
    <text evidence="14">The sequence shown here is derived from an EMBL/GenBank/DDBJ whole genome shotgun (WGS) entry which is preliminary data.</text>
</comment>
<evidence type="ECO:0000256" key="11">
    <source>
        <dbReference type="ARBA" id="ARBA00031900"/>
    </source>
</evidence>
<feature type="domain" description="Aminoacyl-transfer RNA synthetases class-II family profile" evidence="13">
    <location>
        <begin position="67"/>
        <end position="356"/>
    </location>
</feature>
<dbReference type="SUPFAM" id="SSF55681">
    <property type="entry name" value="Class II aaRS and biotin synthetases"/>
    <property type="match status" value="1"/>
</dbReference>
<dbReference type="FunFam" id="3.30.930.10:FF:000039">
    <property type="entry name" value="Threonyl-tRNA synthetase, mitochondrial"/>
    <property type="match status" value="1"/>
</dbReference>
<keyword evidence="5" id="KW-0547">Nucleotide-binding</keyword>
<evidence type="ECO:0000256" key="5">
    <source>
        <dbReference type="ARBA" id="ARBA00022741"/>
    </source>
</evidence>
<keyword evidence="7" id="KW-0648">Protein biosynthesis</keyword>
<dbReference type="Gene3D" id="3.40.50.800">
    <property type="entry name" value="Anticodon-binding domain"/>
    <property type="match status" value="1"/>
</dbReference>
<dbReference type="GO" id="GO:0005524">
    <property type="term" value="F:ATP binding"/>
    <property type="evidence" value="ECO:0007669"/>
    <property type="project" value="UniProtKB-KW"/>
</dbReference>
<dbReference type="GO" id="GO:0005759">
    <property type="term" value="C:mitochondrial matrix"/>
    <property type="evidence" value="ECO:0007669"/>
    <property type="project" value="UniProtKB-SubCell"/>
</dbReference>
<comment type="catalytic activity">
    <reaction evidence="12">
        <text>tRNA(Thr) + L-threonine + ATP = L-threonyl-tRNA(Thr) + AMP + diphosphate + H(+)</text>
        <dbReference type="Rhea" id="RHEA:24624"/>
        <dbReference type="Rhea" id="RHEA-COMP:9670"/>
        <dbReference type="Rhea" id="RHEA-COMP:9704"/>
        <dbReference type="ChEBI" id="CHEBI:15378"/>
        <dbReference type="ChEBI" id="CHEBI:30616"/>
        <dbReference type="ChEBI" id="CHEBI:33019"/>
        <dbReference type="ChEBI" id="CHEBI:57926"/>
        <dbReference type="ChEBI" id="CHEBI:78442"/>
        <dbReference type="ChEBI" id="CHEBI:78534"/>
        <dbReference type="ChEBI" id="CHEBI:456215"/>
        <dbReference type="EC" id="6.1.1.3"/>
    </reaction>
</comment>
<keyword evidence="6" id="KW-0067">ATP-binding</keyword>
<dbReference type="PRINTS" id="PR01047">
    <property type="entry name" value="TRNASYNTHTHR"/>
</dbReference>
<evidence type="ECO:0000313" key="15">
    <source>
        <dbReference type="Proteomes" id="UP000054454"/>
    </source>
</evidence>
<dbReference type="NCBIfam" id="TIGR00418">
    <property type="entry name" value="thrS"/>
    <property type="match status" value="1"/>
</dbReference>